<protein>
    <submittedName>
        <fullName evidence="3">Thioesterase domain-containing protein</fullName>
    </submittedName>
</protein>
<dbReference type="InterPro" id="IPR001031">
    <property type="entry name" value="Thioesterase"/>
</dbReference>
<gene>
    <name evidence="3" type="ORF">ABXS70_00730</name>
</gene>
<evidence type="ECO:0000313" key="3">
    <source>
        <dbReference type="EMBL" id="XCP95314.1"/>
    </source>
</evidence>
<dbReference type="PANTHER" id="PTHR11487:SF0">
    <property type="entry name" value="S-ACYL FATTY ACID SYNTHASE THIOESTERASE, MEDIUM CHAIN"/>
    <property type="match status" value="1"/>
</dbReference>
<dbReference type="InterPro" id="IPR029058">
    <property type="entry name" value="AB_hydrolase_fold"/>
</dbReference>
<reference evidence="3" key="1">
    <citation type="submission" date="2024-05" db="EMBL/GenBank/DDBJ databases">
        <title>Draft genome assemblies of 36 bacteria isolated from hibernating arctic ground squirrels.</title>
        <authorList>
            <person name="McKee H."/>
            <person name="Mullen L."/>
            <person name="Drown D.M."/>
            <person name="Duddleston K.N."/>
        </authorList>
    </citation>
    <scope>NUCLEOTIDE SEQUENCE</scope>
    <source>
        <strain evidence="3">AN1007</strain>
    </source>
</reference>
<dbReference type="Pfam" id="PF00975">
    <property type="entry name" value="Thioesterase"/>
    <property type="match status" value="1"/>
</dbReference>
<dbReference type="InterPro" id="IPR012223">
    <property type="entry name" value="TEII"/>
</dbReference>
<dbReference type="Gene3D" id="3.40.50.1820">
    <property type="entry name" value="alpha/beta hydrolase"/>
    <property type="match status" value="1"/>
</dbReference>
<comment type="similarity">
    <text evidence="1">Belongs to the thioesterase family.</text>
</comment>
<feature type="domain" description="Thioesterase" evidence="2">
    <location>
        <begin position="5"/>
        <end position="231"/>
    </location>
</feature>
<dbReference type="SUPFAM" id="SSF53474">
    <property type="entry name" value="alpha/beta-Hydrolases"/>
    <property type="match status" value="1"/>
</dbReference>
<sequence>MSKIRLYCVPYAGGSASIYHKWRKGLSESIILTPVELAGRGLKFSKPLYESIHQSVDDVFQYIAQDLPEGEPYALFGHSLGSLIIYELYNKMHKQEFQKPVHMFFSGRETPDYKKEHVYYHLPEGQFIDRMKEMGGTPDEFFENRQLMDMFIPVLRKDLEINETYVYEEKPFKLQCDVTVLNGADDEEYILDSAEHWRDFTQQGSASRIYKGGHFYLFEGSMHRVVSMVNQTLTSYTE</sequence>
<evidence type="ECO:0000259" key="2">
    <source>
        <dbReference type="Pfam" id="PF00975"/>
    </source>
</evidence>
<dbReference type="EMBL" id="CP159992">
    <property type="protein sequence ID" value="XCP95314.1"/>
    <property type="molecule type" value="Genomic_DNA"/>
</dbReference>
<evidence type="ECO:0000256" key="1">
    <source>
        <dbReference type="ARBA" id="ARBA00007169"/>
    </source>
</evidence>
<organism evidence="3">
    <name type="scientific">Paenibacillus sp. AN1007</name>
    <dbReference type="NCBI Taxonomy" id="3151385"/>
    <lineage>
        <taxon>Bacteria</taxon>
        <taxon>Bacillati</taxon>
        <taxon>Bacillota</taxon>
        <taxon>Bacilli</taxon>
        <taxon>Bacillales</taxon>
        <taxon>Paenibacillaceae</taxon>
        <taxon>Paenibacillus</taxon>
    </lineage>
</organism>
<name>A0AAU8ND71_9BACL</name>
<accession>A0AAU8ND71</accession>
<proteinExistence type="inferred from homology"/>
<dbReference type="RefSeq" id="WP_342552916.1">
    <property type="nucleotide sequence ID" value="NZ_CP159992.1"/>
</dbReference>
<dbReference type="PANTHER" id="PTHR11487">
    <property type="entry name" value="THIOESTERASE"/>
    <property type="match status" value="1"/>
</dbReference>
<dbReference type="AlphaFoldDB" id="A0AAU8ND71"/>
<dbReference type="GO" id="GO:0008610">
    <property type="term" value="P:lipid biosynthetic process"/>
    <property type="evidence" value="ECO:0007669"/>
    <property type="project" value="TreeGrafter"/>
</dbReference>